<accession>A0A9P7HD16</accession>
<proteinExistence type="predicted"/>
<keyword evidence="2" id="KW-1185">Reference proteome</keyword>
<evidence type="ECO:0000313" key="2">
    <source>
        <dbReference type="Proteomes" id="UP000750502"/>
    </source>
</evidence>
<dbReference type="EMBL" id="JADFTT010004433">
    <property type="protein sequence ID" value="KAG5742665.1"/>
    <property type="molecule type" value="Genomic_DNA"/>
</dbReference>
<dbReference type="Proteomes" id="UP000750502">
    <property type="component" value="Unassembled WGS sequence"/>
</dbReference>
<protein>
    <submittedName>
        <fullName evidence="1">Uncharacterized protein</fullName>
    </submittedName>
</protein>
<feature type="non-terminal residue" evidence="1">
    <location>
        <position position="29"/>
    </location>
</feature>
<reference evidence="1" key="1">
    <citation type="journal article" date="2020" name="bioRxiv">
        <title>Historical genomics reveals the evolutionary mechanisms behind multiple outbreaks of the host-specific coffee wilt pathogen Fusarium xylarioides.</title>
        <authorList>
            <person name="Peck D."/>
            <person name="Nowell R.W."/>
            <person name="Flood J."/>
            <person name="Ryan M.J."/>
            <person name="Barraclough T.G."/>
        </authorList>
    </citation>
    <scope>NUCLEOTIDE SEQUENCE</scope>
    <source>
        <strain evidence="1">IMI 127659i</strain>
    </source>
</reference>
<gene>
    <name evidence="1" type="ORF">H9Q72_014536</name>
</gene>
<reference evidence="1" key="2">
    <citation type="submission" date="2020-10" db="EMBL/GenBank/DDBJ databases">
        <authorList>
            <person name="Peck L.D."/>
            <person name="Nowell R.W."/>
            <person name="Flood J."/>
            <person name="Ryan M.J."/>
            <person name="Barraclough T.G."/>
        </authorList>
    </citation>
    <scope>NUCLEOTIDE SEQUENCE</scope>
    <source>
        <strain evidence="1">IMI 127659i</strain>
    </source>
</reference>
<organism evidence="1 2">
    <name type="scientific">Fusarium xylarioides</name>
    <dbReference type="NCBI Taxonomy" id="221167"/>
    <lineage>
        <taxon>Eukaryota</taxon>
        <taxon>Fungi</taxon>
        <taxon>Dikarya</taxon>
        <taxon>Ascomycota</taxon>
        <taxon>Pezizomycotina</taxon>
        <taxon>Sordariomycetes</taxon>
        <taxon>Hypocreomycetidae</taxon>
        <taxon>Hypocreales</taxon>
        <taxon>Nectriaceae</taxon>
        <taxon>Fusarium</taxon>
        <taxon>Fusarium fujikuroi species complex</taxon>
    </lineage>
</organism>
<comment type="caution">
    <text evidence="1">The sequence shown here is derived from an EMBL/GenBank/DDBJ whole genome shotgun (WGS) entry which is preliminary data.</text>
</comment>
<dbReference type="AlphaFoldDB" id="A0A9P7HD16"/>
<evidence type="ECO:0000313" key="1">
    <source>
        <dbReference type="EMBL" id="KAG5742665.1"/>
    </source>
</evidence>
<sequence>MDDSDPVRSSDEDQDDLEDLFFAQMLDEI</sequence>
<name>A0A9P7HD16_9HYPO</name>